<organism evidence="2 3">
    <name type="scientific">Neorhodopirellula pilleata</name>
    <dbReference type="NCBI Taxonomy" id="2714738"/>
    <lineage>
        <taxon>Bacteria</taxon>
        <taxon>Pseudomonadati</taxon>
        <taxon>Planctomycetota</taxon>
        <taxon>Planctomycetia</taxon>
        <taxon>Pirellulales</taxon>
        <taxon>Pirellulaceae</taxon>
        <taxon>Neorhodopirellula</taxon>
    </lineage>
</organism>
<dbReference type="Proteomes" id="UP000316213">
    <property type="component" value="Unassembled WGS sequence"/>
</dbReference>
<dbReference type="PANTHER" id="PTHR30093">
    <property type="entry name" value="GENERAL SECRETION PATHWAY PROTEIN G"/>
    <property type="match status" value="1"/>
</dbReference>
<proteinExistence type="predicted"/>
<dbReference type="InterPro" id="IPR011453">
    <property type="entry name" value="DUF1559"/>
</dbReference>
<name>A0A5C6AQE8_9BACT</name>
<comment type="caution">
    <text evidence="2">The sequence shown here is derived from an EMBL/GenBank/DDBJ whole genome shotgun (WGS) entry which is preliminary data.</text>
</comment>
<dbReference type="AlphaFoldDB" id="A0A5C6AQE8"/>
<protein>
    <recommendedName>
        <fullName evidence="1">DUF1559 domain-containing protein</fullName>
    </recommendedName>
</protein>
<evidence type="ECO:0000313" key="2">
    <source>
        <dbReference type="EMBL" id="TWU01671.1"/>
    </source>
</evidence>
<dbReference type="InterPro" id="IPR027558">
    <property type="entry name" value="Pre_pil_HX9DG_C"/>
</dbReference>
<evidence type="ECO:0000259" key="1">
    <source>
        <dbReference type="Pfam" id="PF07596"/>
    </source>
</evidence>
<dbReference type="Pfam" id="PF07596">
    <property type="entry name" value="SBP_bac_10"/>
    <property type="match status" value="1"/>
</dbReference>
<keyword evidence="3" id="KW-1185">Reference proteome</keyword>
<sequence length="353" mass="38419">MSGAYILSHPWPFEYWFGVRTSNFSEGLFRGKINFEVIGNRLKCRLDGRLVDPNHPDADPQSLRPHRKIGTWAVAILPWLDAQPTYEHWTEDRYPIVGGGTSENPLSTGVSGEGYSWLAAPNLAIMQCPSNPSSEATHGRNSYIVNTGVYLPPNAKTNEAVEIIQPSGQRVAITLTESMSPIFGIFHNQLPDTAGPDGEISPTGPPIRMSDITDGQGQTVLVSENVQAMPWHRAGFSDQDSLTIVKDQRVLYPSLSRFTNGMVWHDVDWDAGEEPQSVHQINGVSDPGNASADIFVVTMDPSNATDLARPSSAHADGVNCGMADGSTRFVSDSIDARVWQAMMTPAGQDSPSE</sequence>
<reference evidence="2 3" key="1">
    <citation type="submission" date="2019-02" db="EMBL/GenBank/DDBJ databases">
        <title>Deep-cultivation of Planctomycetes and their phenomic and genomic characterization uncovers novel biology.</title>
        <authorList>
            <person name="Wiegand S."/>
            <person name="Jogler M."/>
            <person name="Boedeker C."/>
            <person name="Pinto D."/>
            <person name="Vollmers J."/>
            <person name="Rivas-Marin E."/>
            <person name="Kohn T."/>
            <person name="Peeters S.H."/>
            <person name="Heuer A."/>
            <person name="Rast P."/>
            <person name="Oberbeckmann S."/>
            <person name="Bunk B."/>
            <person name="Jeske O."/>
            <person name="Meyerdierks A."/>
            <person name="Storesund J.E."/>
            <person name="Kallscheuer N."/>
            <person name="Luecker S."/>
            <person name="Lage O.M."/>
            <person name="Pohl T."/>
            <person name="Merkel B.J."/>
            <person name="Hornburger P."/>
            <person name="Mueller R.-W."/>
            <person name="Bruemmer F."/>
            <person name="Labrenz M."/>
            <person name="Spormann A.M."/>
            <person name="Op Den Camp H."/>
            <person name="Overmann J."/>
            <person name="Amann R."/>
            <person name="Jetten M.S.M."/>
            <person name="Mascher T."/>
            <person name="Medema M.H."/>
            <person name="Devos D.P."/>
            <person name="Kaster A.-K."/>
            <person name="Ovreas L."/>
            <person name="Rohde M."/>
            <person name="Galperin M.Y."/>
            <person name="Jogler C."/>
        </authorList>
    </citation>
    <scope>NUCLEOTIDE SEQUENCE [LARGE SCALE GENOMIC DNA]</scope>
    <source>
        <strain evidence="2 3">Pla100</strain>
    </source>
</reference>
<dbReference type="OrthoDB" id="269098at2"/>
<dbReference type="EMBL" id="SJPM01000002">
    <property type="protein sequence ID" value="TWU01671.1"/>
    <property type="molecule type" value="Genomic_DNA"/>
</dbReference>
<accession>A0A5C6AQE8</accession>
<dbReference type="NCBIfam" id="TIGR04294">
    <property type="entry name" value="pre_pil_HX9DG"/>
    <property type="match status" value="1"/>
</dbReference>
<evidence type="ECO:0000313" key="3">
    <source>
        <dbReference type="Proteomes" id="UP000316213"/>
    </source>
</evidence>
<feature type="domain" description="DUF1559" evidence="1">
    <location>
        <begin position="65"/>
        <end position="336"/>
    </location>
</feature>
<gene>
    <name evidence="2" type="ORF">Pla100_14060</name>
</gene>
<dbReference type="PANTHER" id="PTHR30093:SF2">
    <property type="entry name" value="TYPE II SECRETION SYSTEM PROTEIN H"/>
    <property type="match status" value="1"/>
</dbReference>